<comment type="caution">
    <text evidence="1">The sequence shown here is derived from an EMBL/GenBank/DDBJ whole genome shotgun (WGS) entry which is preliminary data.</text>
</comment>
<proteinExistence type="predicted"/>
<sequence>MEIVGINGMIRIIMNLMEKEAMKPIQQMTKTEQETENKDHMKQ</sequence>
<dbReference type="Proteomes" id="UP000523087">
    <property type="component" value="Unassembled WGS sequence"/>
</dbReference>
<evidence type="ECO:0000313" key="2">
    <source>
        <dbReference type="Proteomes" id="UP000523087"/>
    </source>
</evidence>
<dbReference type="EMBL" id="JACDUT010000003">
    <property type="protein sequence ID" value="MBA2874568.1"/>
    <property type="molecule type" value="Genomic_DNA"/>
</dbReference>
<evidence type="ECO:0000313" key="1">
    <source>
        <dbReference type="EMBL" id="MBA2874568.1"/>
    </source>
</evidence>
<name>A0A7W0BY21_9BACL</name>
<organism evidence="1 2">
    <name type="scientific">Thermaerobacillus caldiproteolyticus</name>
    <dbReference type="NCBI Taxonomy" id="247480"/>
    <lineage>
        <taxon>Bacteria</taxon>
        <taxon>Bacillati</taxon>
        <taxon>Bacillota</taxon>
        <taxon>Bacilli</taxon>
        <taxon>Bacillales</taxon>
        <taxon>Anoxybacillaceae</taxon>
        <taxon>Thermaerobacillus</taxon>
    </lineage>
</organism>
<gene>
    <name evidence="1" type="ORF">HNR31_001338</name>
</gene>
<accession>A0A7W0BY21</accession>
<dbReference type="AlphaFoldDB" id="A0A7W0BY21"/>
<reference evidence="1 2" key="1">
    <citation type="submission" date="2020-07" db="EMBL/GenBank/DDBJ databases">
        <title>Genomic Encyclopedia of Type Strains, Phase IV (KMG-IV): sequencing the most valuable type-strain genomes for metagenomic binning, comparative biology and taxonomic classification.</title>
        <authorList>
            <person name="Goeker M."/>
        </authorList>
    </citation>
    <scope>NUCLEOTIDE SEQUENCE [LARGE SCALE GENOMIC DNA]</scope>
    <source>
        <strain evidence="1 2">DSM 15730</strain>
    </source>
</reference>
<keyword evidence="2" id="KW-1185">Reference proteome</keyword>
<protein>
    <submittedName>
        <fullName evidence="1">Uncharacterized protein</fullName>
    </submittedName>
</protein>